<keyword evidence="3" id="KW-1185">Reference proteome</keyword>
<organism evidence="2 3">
    <name type="scientific">Ectothiorhodospira marina</name>
    <dbReference type="NCBI Taxonomy" id="1396821"/>
    <lineage>
        <taxon>Bacteria</taxon>
        <taxon>Pseudomonadati</taxon>
        <taxon>Pseudomonadota</taxon>
        <taxon>Gammaproteobacteria</taxon>
        <taxon>Chromatiales</taxon>
        <taxon>Ectothiorhodospiraceae</taxon>
        <taxon>Ectothiorhodospira</taxon>
    </lineage>
</organism>
<dbReference type="EMBL" id="FOAA01000005">
    <property type="protein sequence ID" value="SEK79357.1"/>
    <property type="molecule type" value="Genomic_DNA"/>
</dbReference>
<dbReference type="SUPFAM" id="SSF56935">
    <property type="entry name" value="Porins"/>
    <property type="match status" value="1"/>
</dbReference>
<evidence type="ECO:0008006" key="4">
    <source>
        <dbReference type="Google" id="ProtNLM"/>
    </source>
</evidence>
<evidence type="ECO:0000313" key="2">
    <source>
        <dbReference type="EMBL" id="SEK79357.1"/>
    </source>
</evidence>
<feature type="chain" id="PRO_5011777426" description="Beta-barrel porin-2, OmpL-like. bbp2" evidence="1">
    <location>
        <begin position="26"/>
        <end position="402"/>
    </location>
</feature>
<proteinExistence type="predicted"/>
<reference evidence="3" key="1">
    <citation type="submission" date="2016-10" db="EMBL/GenBank/DDBJ databases">
        <authorList>
            <person name="Varghese N."/>
            <person name="Submissions S."/>
        </authorList>
    </citation>
    <scope>NUCLEOTIDE SEQUENCE [LARGE SCALE GENOMIC DNA]</scope>
    <source>
        <strain evidence="3">DSM 241</strain>
    </source>
</reference>
<accession>A0A1H7K049</accession>
<evidence type="ECO:0000313" key="3">
    <source>
        <dbReference type="Proteomes" id="UP000199256"/>
    </source>
</evidence>
<dbReference type="OrthoDB" id="106501at2"/>
<sequence length="402" mass="44964">MKRRGQGVCLSLAVLGSLWGAPVQAGGPLELHGFASQGYLYSNGNDYYGPSRDGSFELTELGINARYAVTPSLSLAAQVVSRRAGELYDGDPRLDYGFVDYRFLDGPLIGGVRLGRAKIPIGFYNETRDVATTRPGILLPQTVYVEGLGVRDFYIGADGLHTYWQWFTDRGLFQFDLGVAVPATLQEETQAAFLRTQDAPGDLKLTSGQNARLLYERDGGALRLGATYSRVRTEYRPGDLTSPPLAAGETSVDALVLSAEWNRERLSLTTEGVIRRLHPKGYGPLTGDAYTEAGYYLQGTYRFNHQWEGVVRHEQHWNDTRDRSGTRQSREFEPLPRAPHRFYQHQWTVGAGWRPTPQWLLRAEWHHIEGTALTPLADNPQFDQGGGQVRWDLFALQASYTF</sequence>
<name>A0A1H7K049_9GAMM</name>
<dbReference type="InterPro" id="IPR023614">
    <property type="entry name" value="Porin_dom_sf"/>
</dbReference>
<dbReference type="Gene3D" id="2.40.160.10">
    <property type="entry name" value="Porin"/>
    <property type="match status" value="1"/>
</dbReference>
<dbReference type="STRING" id="1396821.SAMN05444515_10567"/>
<evidence type="ECO:0000256" key="1">
    <source>
        <dbReference type="SAM" id="SignalP"/>
    </source>
</evidence>
<dbReference type="Proteomes" id="UP000199256">
    <property type="component" value="Unassembled WGS sequence"/>
</dbReference>
<keyword evidence="1" id="KW-0732">Signal</keyword>
<feature type="signal peptide" evidence="1">
    <location>
        <begin position="1"/>
        <end position="25"/>
    </location>
</feature>
<gene>
    <name evidence="2" type="ORF">SAMN05444515_10567</name>
</gene>
<protein>
    <recommendedName>
        <fullName evidence="4">Beta-barrel porin-2, OmpL-like. bbp2</fullName>
    </recommendedName>
</protein>
<dbReference type="AlphaFoldDB" id="A0A1H7K049"/>
<dbReference type="RefSeq" id="WP_090252228.1">
    <property type="nucleotide sequence ID" value="NZ_FOAA01000005.1"/>
</dbReference>